<protein>
    <submittedName>
        <fullName evidence="1">Uncharacterized protein</fullName>
    </submittedName>
</protein>
<reference evidence="1" key="1">
    <citation type="submission" date="2018-05" db="EMBL/GenBank/DDBJ databases">
        <authorList>
            <person name="Lanie J.A."/>
            <person name="Ng W.-L."/>
            <person name="Kazmierczak K.M."/>
            <person name="Andrzejewski T.M."/>
            <person name="Davidsen T.M."/>
            <person name="Wayne K.J."/>
            <person name="Tettelin H."/>
            <person name="Glass J.I."/>
            <person name="Rusch D."/>
            <person name="Podicherti R."/>
            <person name="Tsui H.-C.T."/>
            <person name="Winkler M.E."/>
        </authorList>
    </citation>
    <scope>NUCLEOTIDE SEQUENCE</scope>
</reference>
<dbReference type="AlphaFoldDB" id="A0A382D5N9"/>
<proteinExistence type="predicted"/>
<name>A0A382D5N9_9ZZZZ</name>
<dbReference type="EMBL" id="UINC01037600">
    <property type="protein sequence ID" value="SVB33334.1"/>
    <property type="molecule type" value="Genomic_DNA"/>
</dbReference>
<accession>A0A382D5N9</accession>
<evidence type="ECO:0000313" key="1">
    <source>
        <dbReference type="EMBL" id="SVB33334.1"/>
    </source>
</evidence>
<organism evidence="1">
    <name type="scientific">marine metagenome</name>
    <dbReference type="NCBI Taxonomy" id="408172"/>
    <lineage>
        <taxon>unclassified sequences</taxon>
        <taxon>metagenomes</taxon>
        <taxon>ecological metagenomes</taxon>
    </lineage>
</organism>
<sequence>VFHTVLDPKLHMNYGTKPSTRLKLNFH</sequence>
<gene>
    <name evidence="1" type="ORF">METZ01_LOCUS186188</name>
</gene>
<feature type="non-terminal residue" evidence="1">
    <location>
        <position position="1"/>
    </location>
</feature>